<dbReference type="GO" id="GO:0000428">
    <property type="term" value="C:DNA-directed RNA polymerase complex"/>
    <property type="evidence" value="ECO:0007669"/>
    <property type="project" value="UniProtKB-KW"/>
</dbReference>
<evidence type="ECO:0000256" key="3">
    <source>
        <dbReference type="ARBA" id="ARBA00013725"/>
    </source>
</evidence>
<evidence type="ECO:0000256" key="1">
    <source>
        <dbReference type="ARBA" id="ARBA00006711"/>
    </source>
</evidence>
<dbReference type="InterPro" id="IPR036161">
    <property type="entry name" value="RPB6/omega-like_sf"/>
</dbReference>
<dbReference type="SUPFAM" id="SSF63562">
    <property type="entry name" value="RPB6/omega subunit-like"/>
    <property type="match status" value="1"/>
</dbReference>
<evidence type="ECO:0000256" key="2">
    <source>
        <dbReference type="ARBA" id="ARBA00012418"/>
    </source>
</evidence>
<dbReference type="Proteomes" id="UP001214250">
    <property type="component" value="Chromosome 2"/>
</dbReference>
<dbReference type="InterPro" id="IPR006110">
    <property type="entry name" value="Pol_omega/Rpo6/RPB6"/>
</dbReference>
<comment type="subunit">
    <text evidence="11">The RNAP catalytic core consists of 2 alpha, 1 beta, 1 beta' and 1 omega subunit. When a sigma factor is associated with the core the holoenzyme is formed, which can initiate transcription.</text>
</comment>
<dbReference type="RefSeq" id="WP_274154032.1">
    <property type="nucleotide sequence ID" value="NZ_CP117812.1"/>
</dbReference>
<evidence type="ECO:0000313" key="13">
    <source>
        <dbReference type="Proteomes" id="UP001214250"/>
    </source>
</evidence>
<organism evidence="12 13">
    <name type="scientific">Lentisphaera profundi</name>
    <dbReference type="NCBI Taxonomy" id="1658616"/>
    <lineage>
        <taxon>Bacteria</taxon>
        <taxon>Pseudomonadati</taxon>
        <taxon>Lentisphaerota</taxon>
        <taxon>Lentisphaeria</taxon>
        <taxon>Lentisphaerales</taxon>
        <taxon>Lentisphaeraceae</taxon>
        <taxon>Lentisphaera</taxon>
    </lineage>
</organism>
<dbReference type="GO" id="GO:0003899">
    <property type="term" value="F:DNA-directed RNA polymerase activity"/>
    <property type="evidence" value="ECO:0007669"/>
    <property type="project" value="UniProtKB-EC"/>
</dbReference>
<gene>
    <name evidence="11 12" type="primary">rpoZ</name>
    <name evidence="12" type="ORF">PQO03_15155</name>
</gene>
<evidence type="ECO:0000256" key="7">
    <source>
        <dbReference type="ARBA" id="ARBA00023163"/>
    </source>
</evidence>
<dbReference type="Gene3D" id="3.90.940.10">
    <property type="match status" value="1"/>
</dbReference>
<comment type="catalytic activity">
    <reaction evidence="10 11">
        <text>RNA(n) + a ribonucleoside 5'-triphosphate = RNA(n+1) + diphosphate</text>
        <dbReference type="Rhea" id="RHEA:21248"/>
        <dbReference type="Rhea" id="RHEA-COMP:14527"/>
        <dbReference type="Rhea" id="RHEA-COMP:17342"/>
        <dbReference type="ChEBI" id="CHEBI:33019"/>
        <dbReference type="ChEBI" id="CHEBI:61557"/>
        <dbReference type="ChEBI" id="CHEBI:140395"/>
        <dbReference type="EC" id="2.7.7.6"/>
    </reaction>
</comment>
<keyword evidence="13" id="KW-1185">Reference proteome</keyword>
<keyword evidence="7 11" id="KW-0804">Transcription</keyword>
<evidence type="ECO:0000256" key="4">
    <source>
        <dbReference type="ARBA" id="ARBA00022478"/>
    </source>
</evidence>
<name>A0ABY7VZM1_9BACT</name>
<keyword evidence="6 11" id="KW-0548">Nucleotidyltransferase</keyword>
<evidence type="ECO:0000256" key="11">
    <source>
        <dbReference type="HAMAP-Rule" id="MF_00366"/>
    </source>
</evidence>
<comment type="function">
    <text evidence="11">Promotes RNA polymerase assembly. Latches the N- and C-terminal regions of the beta' subunit thereby facilitating its interaction with the beta and alpha subunits.</text>
</comment>
<accession>A0ABY7VZM1</accession>
<evidence type="ECO:0000256" key="6">
    <source>
        <dbReference type="ARBA" id="ARBA00022695"/>
    </source>
</evidence>
<evidence type="ECO:0000313" key="12">
    <source>
        <dbReference type="EMBL" id="WDE99172.1"/>
    </source>
</evidence>
<keyword evidence="4 11" id="KW-0240">DNA-directed RNA polymerase</keyword>
<proteinExistence type="inferred from homology"/>
<evidence type="ECO:0000256" key="10">
    <source>
        <dbReference type="ARBA" id="ARBA00048552"/>
    </source>
</evidence>
<dbReference type="EC" id="2.7.7.6" evidence="2 11"/>
<dbReference type="SMART" id="SM01409">
    <property type="entry name" value="RNA_pol_Rpb6"/>
    <property type="match status" value="1"/>
</dbReference>
<dbReference type="Pfam" id="PF01192">
    <property type="entry name" value="RNA_pol_Rpb6"/>
    <property type="match status" value="1"/>
</dbReference>
<evidence type="ECO:0000256" key="9">
    <source>
        <dbReference type="ARBA" id="ARBA00030998"/>
    </source>
</evidence>
<dbReference type="NCBIfam" id="TIGR00690">
    <property type="entry name" value="rpoZ"/>
    <property type="match status" value="1"/>
</dbReference>
<comment type="similarity">
    <text evidence="1 11">Belongs to the RNA polymerase subunit omega family.</text>
</comment>
<evidence type="ECO:0000256" key="8">
    <source>
        <dbReference type="ARBA" id="ARBA00029924"/>
    </source>
</evidence>
<evidence type="ECO:0000256" key="5">
    <source>
        <dbReference type="ARBA" id="ARBA00022679"/>
    </source>
</evidence>
<sequence length="73" mass="7975">MENSYIANALEVIGDKNILVNLAAKRASQINKGDRPLIDTPRDANNRPLVLSTLEIALVEIAEGKVTFEKIDA</sequence>
<reference evidence="12 13" key="1">
    <citation type="submission" date="2023-02" db="EMBL/GenBank/DDBJ databases">
        <title>Genome sequence of Lentisphaera profundi SAORIC-696.</title>
        <authorList>
            <person name="Kim e."/>
            <person name="Cho J.-C."/>
            <person name="Choi A."/>
            <person name="Kang I."/>
        </authorList>
    </citation>
    <scope>NUCLEOTIDE SEQUENCE [LARGE SCALE GENOMIC DNA]</scope>
    <source>
        <strain evidence="12 13">SAORIC-696</strain>
    </source>
</reference>
<dbReference type="EMBL" id="CP117812">
    <property type="protein sequence ID" value="WDE99172.1"/>
    <property type="molecule type" value="Genomic_DNA"/>
</dbReference>
<keyword evidence="5 11" id="KW-0808">Transferase</keyword>
<dbReference type="HAMAP" id="MF_00366">
    <property type="entry name" value="RNApol_bact_RpoZ"/>
    <property type="match status" value="1"/>
</dbReference>
<dbReference type="InterPro" id="IPR003716">
    <property type="entry name" value="DNA-dir_RNA_pol_omega"/>
</dbReference>
<protein>
    <recommendedName>
        <fullName evidence="3 11">DNA-directed RNA polymerase subunit omega</fullName>
        <shortName evidence="11">RNAP omega subunit</shortName>
        <ecNumber evidence="2 11">2.7.7.6</ecNumber>
    </recommendedName>
    <alternativeName>
        <fullName evidence="9 11">RNA polymerase omega subunit</fullName>
    </alternativeName>
    <alternativeName>
        <fullName evidence="8 11">Transcriptase subunit omega</fullName>
    </alternativeName>
</protein>